<reference evidence="1 2" key="1">
    <citation type="submission" date="2020-04" db="EMBL/GenBank/DDBJ databases">
        <title>Flammeovirga sp. SR4, a novel species isolated from seawater.</title>
        <authorList>
            <person name="Wang X."/>
        </authorList>
    </citation>
    <scope>NUCLEOTIDE SEQUENCE [LARGE SCALE GENOMIC DNA]</scope>
    <source>
        <strain evidence="1 2">SR4</strain>
    </source>
</reference>
<name>A0A7X8SP57_9BACT</name>
<protein>
    <submittedName>
        <fullName evidence="1">Alpha/beta hydrolase</fullName>
    </submittedName>
</protein>
<dbReference type="InterPro" id="IPR029058">
    <property type="entry name" value="AB_hydrolase_fold"/>
</dbReference>
<keyword evidence="1" id="KW-0378">Hydrolase</keyword>
<organism evidence="1 2">
    <name type="scientific">Flammeovirga agarivorans</name>
    <dbReference type="NCBI Taxonomy" id="2726742"/>
    <lineage>
        <taxon>Bacteria</taxon>
        <taxon>Pseudomonadati</taxon>
        <taxon>Bacteroidota</taxon>
        <taxon>Cytophagia</taxon>
        <taxon>Cytophagales</taxon>
        <taxon>Flammeovirgaceae</taxon>
        <taxon>Flammeovirga</taxon>
    </lineage>
</organism>
<gene>
    <name evidence="1" type="ORF">HGP29_21705</name>
</gene>
<proteinExistence type="predicted"/>
<dbReference type="SUPFAM" id="SSF53474">
    <property type="entry name" value="alpha/beta-Hydrolases"/>
    <property type="match status" value="1"/>
</dbReference>
<evidence type="ECO:0000313" key="2">
    <source>
        <dbReference type="Proteomes" id="UP000585050"/>
    </source>
</evidence>
<comment type="caution">
    <text evidence="1">The sequence shown here is derived from an EMBL/GenBank/DDBJ whole genome shotgun (WGS) entry which is preliminary data.</text>
</comment>
<dbReference type="GO" id="GO:0016787">
    <property type="term" value="F:hydrolase activity"/>
    <property type="evidence" value="ECO:0007669"/>
    <property type="project" value="UniProtKB-KW"/>
</dbReference>
<dbReference type="EMBL" id="JABAIL010000008">
    <property type="protein sequence ID" value="NLR93831.1"/>
    <property type="molecule type" value="Genomic_DNA"/>
</dbReference>
<evidence type="ECO:0000313" key="1">
    <source>
        <dbReference type="EMBL" id="NLR93831.1"/>
    </source>
</evidence>
<keyword evidence="2" id="KW-1185">Reference proteome</keyword>
<accession>A0A7X8SP57</accession>
<dbReference type="Proteomes" id="UP000585050">
    <property type="component" value="Unassembled WGS sequence"/>
</dbReference>
<dbReference type="AlphaFoldDB" id="A0A7X8SP57"/>
<dbReference type="RefSeq" id="WP_168884544.1">
    <property type="nucleotide sequence ID" value="NZ_JABAIL010000008.1"/>
</dbReference>
<dbReference type="Gene3D" id="3.40.50.1820">
    <property type="entry name" value="alpha/beta hydrolase"/>
    <property type="match status" value="1"/>
</dbReference>
<sequence>MFGKVISDMMIKPGKSPVFETPDKYNLPFEDVTFKTSDDITLSGWLINGNTDKVIIQSHFGVQCSRCGFTQEGKGMMKNALWTSDIHFLDQAKYLFENGYSVLMYDMRNHGNSEQTDWVSWGVKERKDIVAAIKYISDKDIYKDASIGLLSICMGQGATTFAFGMEEEMKSFNQLKAMISVQPLTYDFFVKAMGLPNFLINSGNKYNKEKRNTDLTGEAFLPYVKDIFIPTLVIQNKNDPMTNLNMVQEYYNSLTVEKDLLWLDLEKKRGAAYSWLGKNPDPILNWFNKYL</sequence>